<name>A0A9X2AYP9_9CORY</name>
<sequence>MDGTDGADRTFWTTGQLLATKTRRQIQREVRDGTLHPLVRGIYSTEKPDDMLTLRGLHEHRGLVYTGRTAMDLYVGAPVTWPVQARHRGPGRTTDCAVVRSGIPGGLRESQGITLVSPLQAVMDADLPDEDLRAFLADAYHGRGGGHALENDLSVLAGHRSRARALVQDTPVGAVSLLERQAFGIVREALADLPVTVLLNQMVGNYCYDLVIPEAKVAVEIDSYMYHAATGQGSTLRSFVKERWKDNEATHRGWVLQHYTDACIRFAAAQVAEDIRRAVLPRIRGRSEVQDDGLPGAVWTWHPALRWSG</sequence>
<evidence type="ECO:0008006" key="3">
    <source>
        <dbReference type="Google" id="ProtNLM"/>
    </source>
</evidence>
<dbReference type="Proteomes" id="UP001139207">
    <property type="component" value="Unassembled WGS sequence"/>
</dbReference>
<organism evidence="1 2">
    <name type="scientific">Corynebacterium kalidii</name>
    <dbReference type="NCBI Taxonomy" id="2931982"/>
    <lineage>
        <taxon>Bacteria</taxon>
        <taxon>Bacillati</taxon>
        <taxon>Actinomycetota</taxon>
        <taxon>Actinomycetes</taxon>
        <taxon>Mycobacteriales</taxon>
        <taxon>Corynebacteriaceae</taxon>
        <taxon>Corynebacterium</taxon>
    </lineage>
</organism>
<dbReference type="Gene3D" id="3.40.960.10">
    <property type="entry name" value="VSR Endonuclease"/>
    <property type="match status" value="1"/>
</dbReference>
<keyword evidence="2" id="KW-1185">Reference proteome</keyword>
<accession>A0A9X2AYP9</accession>
<comment type="caution">
    <text evidence="1">The sequence shown here is derived from an EMBL/GenBank/DDBJ whole genome shotgun (WGS) entry which is preliminary data.</text>
</comment>
<reference evidence="1" key="1">
    <citation type="submission" date="2022-04" db="EMBL/GenBank/DDBJ databases">
        <title>Corynebacterium kalidii LD5P10.</title>
        <authorList>
            <person name="Sun J.Q."/>
        </authorList>
    </citation>
    <scope>NUCLEOTIDE SEQUENCE</scope>
    <source>
        <strain evidence="1">LD5P10</strain>
    </source>
</reference>
<dbReference type="EMBL" id="JALIEA010000012">
    <property type="protein sequence ID" value="MCJ7858281.1"/>
    <property type="molecule type" value="Genomic_DNA"/>
</dbReference>
<protein>
    <recommendedName>
        <fullName evidence="3">DUF559 domain-containing protein</fullName>
    </recommendedName>
</protein>
<dbReference type="RefSeq" id="WP_244804014.1">
    <property type="nucleotide sequence ID" value="NZ_JALIEA010000012.1"/>
</dbReference>
<evidence type="ECO:0000313" key="2">
    <source>
        <dbReference type="Proteomes" id="UP001139207"/>
    </source>
</evidence>
<evidence type="ECO:0000313" key="1">
    <source>
        <dbReference type="EMBL" id="MCJ7858281.1"/>
    </source>
</evidence>
<proteinExistence type="predicted"/>
<dbReference type="AlphaFoldDB" id="A0A9X2AYP9"/>
<gene>
    <name evidence="1" type="ORF">MUN33_06060</name>
</gene>